<dbReference type="SMART" id="SM00849">
    <property type="entry name" value="Lactamase_B"/>
    <property type="match status" value="1"/>
</dbReference>
<evidence type="ECO:0000256" key="1">
    <source>
        <dbReference type="ARBA" id="ARBA00004651"/>
    </source>
</evidence>
<evidence type="ECO:0000256" key="3">
    <source>
        <dbReference type="ARBA" id="ARBA00022692"/>
    </source>
</evidence>
<proteinExistence type="predicted"/>
<feature type="transmembrane region" description="Helical" evidence="6">
    <location>
        <begin position="491"/>
        <end position="510"/>
    </location>
</feature>
<dbReference type="InterPro" id="IPR025405">
    <property type="entry name" value="DUF4131"/>
</dbReference>
<dbReference type="CDD" id="cd07731">
    <property type="entry name" value="ComA-like_MBL-fold"/>
    <property type="match status" value="1"/>
</dbReference>
<dbReference type="InterPro" id="IPR052159">
    <property type="entry name" value="Competence_DNA_uptake"/>
</dbReference>
<keyword evidence="9" id="KW-1185">Reference proteome</keyword>
<comment type="caution">
    <text evidence="8">The sequence shown here is derived from an EMBL/GenBank/DDBJ whole genome shotgun (WGS) entry which is preliminary data.</text>
</comment>
<evidence type="ECO:0000313" key="9">
    <source>
        <dbReference type="Proteomes" id="UP001148932"/>
    </source>
</evidence>
<dbReference type="Pfam" id="PF13567">
    <property type="entry name" value="DUF4131"/>
    <property type="match status" value="1"/>
</dbReference>
<evidence type="ECO:0000259" key="7">
    <source>
        <dbReference type="SMART" id="SM00849"/>
    </source>
</evidence>
<dbReference type="InterPro" id="IPR001279">
    <property type="entry name" value="Metallo-B-lactamas"/>
</dbReference>
<feature type="transmembrane region" description="Helical" evidence="6">
    <location>
        <begin position="352"/>
        <end position="370"/>
    </location>
</feature>
<feature type="transmembrane region" description="Helical" evidence="6">
    <location>
        <begin position="530"/>
        <end position="556"/>
    </location>
</feature>
<feature type="transmembrane region" description="Helical" evidence="6">
    <location>
        <begin position="460"/>
        <end position="484"/>
    </location>
</feature>
<evidence type="ECO:0000256" key="6">
    <source>
        <dbReference type="SAM" id="Phobius"/>
    </source>
</evidence>
<dbReference type="PANTHER" id="PTHR30619:SF1">
    <property type="entry name" value="RECOMBINATION PROTEIN 2"/>
    <property type="match status" value="1"/>
</dbReference>
<sequence>MSAISAPNAAPLPATGQGVELPVPSRPWLLPAALLGVVAGAALQLQQPTLWPAADYGWLLGVGLLLGGCAVAAARLRPGQGWARWVVAVAPWLVLLAGALAMAGGTGLRAVAYQAQALPAALEGQDLRITGVVAAMPQINEAGTRWRMAVESATRQGAPVPLPPQIDVAWYGGAFGGAGEVLDLQRLPAPVRAGERWQITVRLKAPHGLRNPHGFDYELWMWEQGVQATGYVRAGPKDEPPVRVASTWQHPVEQLRQRVRDAIMERLVRGQDGELGDTTDPGRTRTAGVVAALVTGDQRAIDRADWDVFRATGVAHLMSISGLHITLFAWLAALAVRALWRRSPRLCLAVPAPSAALVAGVLLATAYALFSGWGVPAQRTVTMLAIVALLQLSGRRWPWPQVWLLACGAVVLVDPWALAQAGFWLSFVAVGVLFATNPIAAEAIGTSATGHFYALVREQWVVTLALTPLGLLLFGQVSLVGFVANLVAIPWVTLVVTPLALGGVLWAPLWSVAALSLQPFTLFLQWLAQWPWAAVFLPAAPLWAGVAAVAGGALLAMRLPWRLRLLALPLLLPVLWWQPARPAAGQFELLAADIGQGNAVLVRTSTHTLLYDAGPRFSRESDAGHRVLVPLLRALGEQVDVLMLSHRDADHTGGAAAVLAQQPHAELTGSIEAEHALQRLRPNRPCLAGQRWEWDGVTLEVLHPLPGDDAPAPKAPRPNALSCVLRITAAGPEGASALLVGDIEAPQEQSLLARGAPLQADLLLVPHHGSKTSSSVAFLEAVQPRTALVQAGYRNRFGHPAPDVLQRYRAHHIAVVESSRCGAARWASSQPAQVACERDTREHYWQHRMVPRDD</sequence>
<reference evidence="8" key="1">
    <citation type="submission" date="2022-10" db="EMBL/GenBank/DDBJ databases">
        <title>Description of microaerobic benzene degrading bacteria.</title>
        <authorList>
            <person name="Bedics A."/>
            <person name="Tancsics A."/>
            <person name="Banerjee S."/>
        </authorList>
    </citation>
    <scope>NUCLEOTIDE SEQUENCE</scope>
    <source>
        <strain evidence="8">D2M1</strain>
    </source>
</reference>
<keyword evidence="2" id="KW-1003">Cell membrane</keyword>
<evidence type="ECO:0000313" key="8">
    <source>
        <dbReference type="EMBL" id="MDD2177296.1"/>
    </source>
</evidence>
<keyword evidence="5 6" id="KW-0472">Membrane</keyword>
<dbReference type="InterPro" id="IPR004797">
    <property type="entry name" value="Competence_ComEC/Rec2"/>
</dbReference>
<dbReference type="Pfam" id="PF00753">
    <property type="entry name" value="Lactamase_B"/>
    <property type="match status" value="1"/>
</dbReference>
<protein>
    <submittedName>
        <fullName evidence="8">DNA internalization-related competence protein ComEC/Rec2</fullName>
    </submittedName>
</protein>
<feature type="domain" description="Metallo-beta-lactamase" evidence="7">
    <location>
        <begin position="596"/>
        <end position="793"/>
    </location>
</feature>
<feature type="transmembrane region" description="Helical" evidence="6">
    <location>
        <begin position="400"/>
        <end position="418"/>
    </location>
</feature>
<comment type="subcellular location">
    <subcellularLocation>
        <location evidence="1">Cell membrane</location>
        <topology evidence="1">Multi-pass membrane protein</topology>
    </subcellularLocation>
</comment>
<evidence type="ECO:0000256" key="5">
    <source>
        <dbReference type="ARBA" id="ARBA00023136"/>
    </source>
</evidence>
<feature type="transmembrane region" description="Helical" evidence="6">
    <location>
        <begin position="320"/>
        <end position="340"/>
    </location>
</feature>
<dbReference type="NCBIfam" id="TIGR00360">
    <property type="entry name" value="ComEC_N-term"/>
    <property type="match status" value="1"/>
</dbReference>
<feature type="transmembrane region" description="Helical" evidence="6">
    <location>
        <begin position="423"/>
        <end position="440"/>
    </location>
</feature>
<dbReference type="InterPro" id="IPR004477">
    <property type="entry name" value="ComEC_N"/>
</dbReference>
<dbReference type="Gene3D" id="3.60.15.10">
    <property type="entry name" value="Ribonuclease Z/Hydroxyacylglutathione hydrolase-like"/>
    <property type="match status" value="1"/>
</dbReference>
<dbReference type="EMBL" id="JAPCKI010000003">
    <property type="protein sequence ID" value="MDD2177296.1"/>
    <property type="molecule type" value="Genomic_DNA"/>
</dbReference>
<feature type="transmembrane region" description="Helical" evidence="6">
    <location>
        <begin position="57"/>
        <end position="76"/>
    </location>
</feature>
<dbReference type="PANTHER" id="PTHR30619">
    <property type="entry name" value="DNA INTERNALIZATION/COMPETENCE PROTEIN COMEC/REC2"/>
    <property type="match status" value="1"/>
</dbReference>
<gene>
    <name evidence="8" type="ORF">OIN59_07600</name>
</gene>
<dbReference type="Proteomes" id="UP001148932">
    <property type="component" value="Unassembled WGS sequence"/>
</dbReference>
<accession>A0ABT5RUE4</accession>
<feature type="transmembrane region" description="Helical" evidence="6">
    <location>
        <begin position="563"/>
        <end position="580"/>
    </location>
</feature>
<evidence type="ECO:0000256" key="2">
    <source>
        <dbReference type="ARBA" id="ARBA00022475"/>
    </source>
</evidence>
<dbReference type="InterPro" id="IPR035681">
    <property type="entry name" value="ComA-like_MBL"/>
</dbReference>
<organism evidence="8 9">
    <name type="scientific">Acidovorax benzenivorans</name>
    <dbReference type="NCBI Taxonomy" id="2987520"/>
    <lineage>
        <taxon>Bacteria</taxon>
        <taxon>Pseudomonadati</taxon>
        <taxon>Pseudomonadota</taxon>
        <taxon>Betaproteobacteria</taxon>
        <taxon>Burkholderiales</taxon>
        <taxon>Comamonadaceae</taxon>
        <taxon>Acidovorax</taxon>
    </lineage>
</organism>
<dbReference type="Pfam" id="PF03772">
    <property type="entry name" value="Competence"/>
    <property type="match status" value="1"/>
</dbReference>
<keyword evidence="3 6" id="KW-0812">Transmembrane</keyword>
<dbReference type="InterPro" id="IPR036866">
    <property type="entry name" value="RibonucZ/Hydroxyglut_hydro"/>
</dbReference>
<dbReference type="NCBIfam" id="TIGR00361">
    <property type="entry name" value="ComEC_Rec2"/>
    <property type="match status" value="1"/>
</dbReference>
<feature type="transmembrane region" description="Helical" evidence="6">
    <location>
        <begin position="82"/>
        <end position="103"/>
    </location>
</feature>
<evidence type="ECO:0000256" key="4">
    <source>
        <dbReference type="ARBA" id="ARBA00022989"/>
    </source>
</evidence>
<dbReference type="RefSeq" id="WP_274108832.1">
    <property type="nucleotide sequence ID" value="NZ_JAPCKI010000003.1"/>
</dbReference>
<dbReference type="SUPFAM" id="SSF56281">
    <property type="entry name" value="Metallo-hydrolase/oxidoreductase"/>
    <property type="match status" value="1"/>
</dbReference>
<keyword evidence="4 6" id="KW-1133">Transmembrane helix</keyword>
<name>A0ABT5RUE4_9BURK</name>